<name>A0A0A8XW68_ARUDO</name>
<keyword evidence="1" id="KW-0812">Transmembrane</keyword>
<evidence type="ECO:0000313" key="2">
    <source>
        <dbReference type="EMBL" id="JAD16998.1"/>
    </source>
</evidence>
<organism evidence="2">
    <name type="scientific">Arundo donax</name>
    <name type="common">Giant reed</name>
    <name type="synonym">Donax arundinaceus</name>
    <dbReference type="NCBI Taxonomy" id="35708"/>
    <lineage>
        <taxon>Eukaryota</taxon>
        <taxon>Viridiplantae</taxon>
        <taxon>Streptophyta</taxon>
        <taxon>Embryophyta</taxon>
        <taxon>Tracheophyta</taxon>
        <taxon>Spermatophyta</taxon>
        <taxon>Magnoliopsida</taxon>
        <taxon>Liliopsida</taxon>
        <taxon>Poales</taxon>
        <taxon>Poaceae</taxon>
        <taxon>PACMAD clade</taxon>
        <taxon>Arundinoideae</taxon>
        <taxon>Arundineae</taxon>
        <taxon>Arundo</taxon>
    </lineage>
</organism>
<protein>
    <submittedName>
        <fullName evidence="2">Uncharacterized protein</fullName>
    </submittedName>
</protein>
<dbReference type="EMBL" id="GBRH01280897">
    <property type="protein sequence ID" value="JAD16998.1"/>
    <property type="molecule type" value="Transcribed_RNA"/>
</dbReference>
<accession>A0A0A8XW68</accession>
<reference evidence="2" key="1">
    <citation type="submission" date="2014-09" db="EMBL/GenBank/DDBJ databases">
        <authorList>
            <person name="Magalhaes I.L.F."/>
            <person name="Oliveira U."/>
            <person name="Santos F.R."/>
            <person name="Vidigal T.H.D.A."/>
            <person name="Brescovit A.D."/>
            <person name="Santos A.J."/>
        </authorList>
    </citation>
    <scope>NUCLEOTIDE SEQUENCE</scope>
    <source>
        <tissue evidence="2">Shoot tissue taken approximately 20 cm above the soil surface</tissue>
    </source>
</reference>
<reference evidence="2" key="2">
    <citation type="journal article" date="2015" name="Data Brief">
        <title>Shoot transcriptome of the giant reed, Arundo donax.</title>
        <authorList>
            <person name="Barrero R.A."/>
            <person name="Guerrero F.D."/>
            <person name="Moolhuijzen P."/>
            <person name="Goolsby J.A."/>
            <person name="Tidwell J."/>
            <person name="Bellgard S.E."/>
            <person name="Bellgard M.I."/>
        </authorList>
    </citation>
    <scope>NUCLEOTIDE SEQUENCE</scope>
    <source>
        <tissue evidence="2">Shoot tissue taken approximately 20 cm above the soil surface</tissue>
    </source>
</reference>
<evidence type="ECO:0000256" key="1">
    <source>
        <dbReference type="SAM" id="Phobius"/>
    </source>
</evidence>
<sequence length="57" mass="6761">MQKWYNIILMNIIKRTSIIPHFVLATFHDLLCALMLLLKLAIVFCQLRGSFMLQWIP</sequence>
<feature type="transmembrane region" description="Helical" evidence="1">
    <location>
        <begin position="21"/>
        <end position="44"/>
    </location>
</feature>
<dbReference type="AlphaFoldDB" id="A0A0A8XW68"/>
<keyword evidence="1" id="KW-1133">Transmembrane helix</keyword>
<proteinExistence type="predicted"/>
<keyword evidence="1" id="KW-0472">Membrane</keyword>